<protein>
    <recommendedName>
        <fullName evidence="3">Retrovirus-related Pol polyprotein from transposon RE1</fullName>
    </recommendedName>
</protein>
<feature type="region of interest" description="Disordered" evidence="1">
    <location>
        <begin position="191"/>
        <end position="211"/>
    </location>
</feature>
<evidence type="ECO:0008006" key="3">
    <source>
        <dbReference type="Google" id="ProtNLM"/>
    </source>
</evidence>
<evidence type="ECO:0000256" key="1">
    <source>
        <dbReference type="SAM" id="MobiDB-lite"/>
    </source>
</evidence>
<evidence type="ECO:0000313" key="2">
    <source>
        <dbReference type="EMBL" id="CAN62521.1"/>
    </source>
</evidence>
<organism evidence="2">
    <name type="scientific">Vitis vinifera</name>
    <name type="common">Grape</name>
    <dbReference type="NCBI Taxonomy" id="29760"/>
    <lineage>
        <taxon>Eukaryota</taxon>
        <taxon>Viridiplantae</taxon>
        <taxon>Streptophyta</taxon>
        <taxon>Embryophyta</taxon>
        <taxon>Tracheophyta</taxon>
        <taxon>Spermatophyta</taxon>
        <taxon>Magnoliopsida</taxon>
        <taxon>eudicotyledons</taxon>
        <taxon>Gunneridae</taxon>
        <taxon>Pentapetalae</taxon>
        <taxon>rosids</taxon>
        <taxon>Vitales</taxon>
        <taxon>Vitaceae</taxon>
        <taxon>Viteae</taxon>
        <taxon>Vitis</taxon>
    </lineage>
</organism>
<name>A5AJ40_VITVI</name>
<dbReference type="Pfam" id="PF14223">
    <property type="entry name" value="Retrotran_gag_2"/>
    <property type="match status" value="1"/>
</dbReference>
<accession>A5AJ40</accession>
<dbReference type="AlphaFoldDB" id="A5AJ40"/>
<proteinExistence type="predicted"/>
<sequence length="621" mass="69103">MAEVMGLSTSREVWLALENTFSHRSKAREIRFKDDLQLMRRGTRSVTEYARAFKVLCDELHAIGRPVDNTNKVHWFLCGLGSDFTSFSTAQMAQTPLPFFPDLQLSQPPITVNLTQLSEISIAINPIATHLPTVAMAVPIPGRATVRHSARFAAKKGTMLISATSGMHEVNAFSTAVYIINHLPTPLLGGPSSSSLEPRSPHVASDVASTSAPPLGSHLMLTRAKDGIFKTRHPANLSVLSSSGLLSSLLVSIEPKEFKFAAKNPAWLAAMDEKVLVPRPAHTNIVGSKWVFQTKYLPNGSIECLKARLVAKCYTQVLMGLISDLRGKFRPSWSGLYVIRDLTREGAAWLTDLDGNQFSEPVNVDQLKNFYALRLLIEVRDADRAPFLGGYRGSHTVFPFRLFAFGPRSETNDAPTFSLVSSYNNLLLRDGPGSDSYIFVDPFFWVFRYSPEPFSSTRPDPSSVLARILPFFGTRPDPSPVLARTILRYSSQPFFDAHLDSTHFSVLTQILLRYSPRFHPFLVLSRTLFRYSPGFYLFLGTRPDPSSVLTWIPPFFGTHPDPSPILTRILPLFGTHPDTISSPASCLDFLGFSGTHPDLIHFPSIYFGLVSEFPDLFQHRL</sequence>
<dbReference type="EMBL" id="AM427897">
    <property type="protein sequence ID" value="CAN62521.1"/>
    <property type="molecule type" value="Genomic_DNA"/>
</dbReference>
<dbReference type="PANTHER" id="PTHR47481:SF35">
    <property type="entry name" value="ZINC FINGER, CCHC-TYPE-RELATED"/>
    <property type="match status" value="1"/>
</dbReference>
<dbReference type="PANTHER" id="PTHR47481">
    <property type="match status" value="1"/>
</dbReference>
<reference evidence="2" key="1">
    <citation type="journal article" date="2007" name="PLoS ONE">
        <title>The first genome sequence of an elite grapevine cultivar (Pinot noir Vitis vinifera L.): coping with a highly heterozygous genome.</title>
        <authorList>
            <person name="Velasco R."/>
            <person name="Zharkikh A."/>
            <person name="Troggio M."/>
            <person name="Cartwright D.A."/>
            <person name="Cestaro A."/>
            <person name="Pruss D."/>
            <person name="Pindo M."/>
            <person name="FitzGerald L.M."/>
            <person name="Vezzulli S."/>
            <person name="Reid J."/>
            <person name="Malacarne G."/>
            <person name="Iliev D."/>
            <person name="Coppola G."/>
            <person name="Wardell B."/>
            <person name="Micheletti D."/>
            <person name="Macalma T."/>
            <person name="Facci M."/>
            <person name="Mitchell J.T."/>
            <person name="Perazzolli M."/>
            <person name="Eldredge G."/>
            <person name="Gatto P."/>
            <person name="Oyzerski R."/>
            <person name="Moretto M."/>
            <person name="Gutin N."/>
            <person name="Stefanini M."/>
            <person name="Chen Y."/>
            <person name="Segala C."/>
            <person name="Davenport C."/>
            <person name="Dematte L."/>
            <person name="Mraz A."/>
            <person name="Battilana J."/>
            <person name="Stormo K."/>
            <person name="Costa F."/>
            <person name="Tao Q."/>
            <person name="Si-Ammour A."/>
            <person name="Harkins T."/>
            <person name="Lackey A."/>
            <person name="Perbost C."/>
            <person name="Taillon B."/>
            <person name="Stella A."/>
            <person name="Solovyev V."/>
            <person name="Fawcett J.A."/>
            <person name="Sterck L."/>
            <person name="Vandepoele K."/>
            <person name="Grando S.M."/>
            <person name="Toppo S."/>
            <person name="Moser C."/>
            <person name="Lanchbury J."/>
            <person name="Bogden R."/>
            <person name="Skolnick M."/>
            <person name="Sgaramella V."/>
            <person name="Bhatnagar S.K."/>
            <person name="Fontana P."/>
            <person name="Gutin A."/>
            <person name="Van de Peer Y."/>
            <person name="Salamini F."/>
            <person name="Viola R."/>
        </authorList>
    </citation>
    <scope>NUCLEOTIDE SEQUENCE</scope>
</reference>
<gene>
    <name evidence="2" type="ORF">VITISV_039719</name>
</gene>